<keyword evidence="1" id="KW-0812">Transmembrane</keyword>
<dbReference type="EMBL" id="CP019352">
    <property type="protein sequence ID" value="APY00180.1"/>
    <property type="molecule type" value="Genomic_DNA"/>
</dbReference>
<dbReference type="RefSeq" id="WP_076733087.1">
    <property type="nucleotide sequence ID" value="NZ_CP019352.1"/>
</dbReference>
<reference evidence="2 3" key="1">
    <citation type="submission" date="2017-01" db="EMBL/GenBank/DDBJ databases">
        <title>Complete genome of Lacinutrix venerupis DOK2-8 isolated from seawater in Dokdo.</title>
        <authorList>
            <person name="Chi W.-J."/>
            <person name="Kim J.H."/>
        </authorList>
    </citation>
    <scope>NUCLEOTIDE SEQUENCE [LARGE SCALE GENOMIC DNA]</scope>
    <source>
        <strain evidence="2 3">DOK2-8</strain>
    </source>
</reference>
<evidence type="ECO:0008006" key="4">
    <source>
        <dbReference type="Google" id="ProtNLM"/>
    </source>
</evidence>
<proteinExistence type="predicted"/>
<dbReference type="KEGG" id="lvn:BWR22_07585"/>
<dbReference type="Proteomes" id="UP000187506">
    <property type="component" value="Chromosome"/>
</dbReference>
<evidence type="ECO:0000313" key="2">
    <source>
        <dbReference type="EMBL" id="APY00180.1"/>
    </source>
</evidence>
<feature type="transmembrane region" description="Helical" evidence="1">
    <location>
        <begin position="9"/>
        <end position="29"/>
    </location>
</feature>
<protein>
    <recommendedName>
        <fullName evidence="4">DUF2752 domain-containing protein</fullName>
    </recommendedName>
</protein>
<feature type="transmembrane region" description="Helical" evidence="1">
    <location>
        <begin position="75"/>
        <end position="93"/>
    </location>
</feature>
<name>A0AAC9LKP3_9FLAO</name>
<gene>
    <name evidence="2" type="ORF">BWR22_07585</name>
</gene>
<evidence type="ECO:0000313" key="3">
    <source>
        <dbReference type="Proteomes" id="UP000187506"/>
    </source>
</evidence>
<keyword evidence="1" id="KW-1133">Transmembrane helix</keyword>
<keyword evidence="3" id="KW-1185">Reference proteome</keyword>
<sequence length="137" mass="15759">MLKKRKQTILFIIIIVLIVSGLLALYFLYNPSHSAFFPKCIFYKTTGLHCPGCGSQRALHDVLQGNFIAGLKHNFLLILLIIVLIYKVALFTLEKVYRKKYNSLLNKPKVLKAILIIIILYWVLRNIPVYPFTILAP</sequence>
<accession>A0AAC9LKP3</accession>
<dbReference type="AlphaFoldDB" id="A0AAC9LKP3"/>
<dbReference type="InterPro" id="IPR021215">
    <property type="entry name" value="DUF2752"/>
</dbReference>
<keyword evidence="1" id="KW-0472">Membrane</keyword>
<feature type="transmembrane region" description="Helical" evidence="1">
    <location>
        <begin position="114"/>
        <end position="136"/>
    </location>
</feature>
<dbReference type="Pfam" id="PF10825">
    <property type="entry name" value="DUF2752"/>
    <property type="match status" value="1"/>
</dbReference>
<evidence type="ECO:0000256" key="1">
    <source>
        <dbReference type="SAM" id="Phobius"/>
    </source>
</evidence>
<organism evidence="2 3">
    <name type="scientific">Lacinutrix venerupis</name>
    <dbReference type="NCBI Taxonomy" id="1486034"/>
    <lineage>
        <taxon>Bacteria</taxon>
        <taxon>Pseudomonadati</taxon>
        <taxon>Bacteroidota</taxon>
        <taxon>Flavobacteriia</taxon>
        <taxon>Flavobacteriales</taxon>
        <taxon>Flavobacteriaceae</taxon>
        <taxon>Lacinutrix</taxon>
    </lineage>
</organism>